<dbReference type="Proteomes" id="UP001215598">
    <property type="component" value="Unassembled WGS sequence"/>
</dbReference>
<name>A0AAD7JFY3_9AGAR</name>
<protein>
    <submittedName>
        <fullName evidence="1">Uncharacterized protein</fullName>
    </submittedName>
</protein>
<accession>A0AAD7JFY3</accession>
<sequence length="440" mass="47365">MTISASSLPPLYVPPCQPTPCYSEELAYDETRLDAAPRTGALSALPTGIFTKAYGPATVVLFNQDSAANIPTYGKRGLVRGKLIIAQETDHICEVTARLEGRMEITTAGAGAQTTKTFSNSYSLWSAASAPSSTTPESCPETIDFESVFPMTFTYNGEEHPLPPSFTARFPGAPSLFANCTYGLTLSITKERRIGFLSKTKVIHLQIEYRPQTSPPSGLSRAPYFPAQVKVAPQDWIQTSFEVPRRCSTANVKSIQCRVFIPSVRVFGLADIIPVHLELASTLASLRELVLQAPSASTSSSGQNTFDSAPLPAFSAAELEPLSISPLRAYLSRMVRFDAPDGKATWRMQRIGAGTFPPMPPAVVQEGCTCDDPCAQTLDWNGEICVDGAVRVGGFSAAGLVVRDFITLEIVPPHATASPLKTVQHTIPIRLVTETYTPSA</sequence>
<reference evidence="1" key="1">
    <citation type="submission" date="2023-03" db="EMBL/GenBank/DDBJ databases">
        <title>Massive genome expansion in bonnet fungi (Mycena s.s.) driven by repeated elements and novel gene families across ecological guilds.</title>
        <authorList>
            <consortium name="Lawrence Berkeley National Laboratory"/>
            <person name="Harder C.B."/>
            <person name="Miyauchi S."/>
            <person name="Viragh M."/>
            <person name="Kuo A."/>
            <person name="Thoen E."/>
            <person name="Andreopoulos B."/>
            <person name="Lu D."/>
            <person name="Skrede I."/>
            <person name="Drula E."/>
            <person name="Henrissat B."/>
            <person name="Morin E."/>
            <person name="Kohler A."/>
            <person name="Barry K."/>
            <person name="LaButti K."/>
            <person name="Morin E."/>
            <person name="Salamov A."/>
            <person name="Lipzen A."/>
            <person name="Mereny Z."/>
            <person name="Hegedus B."/>
            <person name="Baldrian P."/>
            <person name="Stursova M."/>
            <person name="Weitz H."/>
            <person name="Taylor A."/>
            <person name="Grigoriev I.V."/>
            <person name="Nagy L.G."/>
            <person name="Martin F."/>
            <person name="Kauserud H."/>
        </authorList>
    </citation>
    <scope>NUCLEOTIDE SEQUENCE</scope>
    <source>
        <strain evidence="1">CBHHK182m</strain>
    </source>
</reference>
<comment type="caution">
    <text evidence="1">The sequence shown here is derived from an EMBL/GenBank/DDBJ whole genome shotgun (WGS) entry which is preliminary data.</text>
</comment>
<organism evidence="1 2">
    <name type="scientific">Mycena metata</name>
    <dbReference type="NCBI Taxonomy" id="1033252"/>
    <lineage>
        <taxon>Eukaryota</taxon>
        <taxon>Fungi</taxon>
        <taxon>Dikarya</taxon>
        <taxon>Basidiomycota</taxon>
        <taxon>Agaricomycotina</taxon>
        <taxon>Agaricomycetes</taxon>
        <taxon>Agaricomycetidae</taxon>
        <taxon>Agaricales</taxon>
        <taxon>Marasmiineae</taxon>
        <taxon>Mycenaceae</taxon>
        <taxon>Mycena</taxon>
    </lineage>
</organism>
<proteinExistence type="predicted"/>
<dbReference type="AlphaFoldDB" id="A0AAD7JFY3"/>
<evidence type="ECO:0000313" key="1">
    <source>
        <dbReference type="EMBL" id="KAJ7762568.1"/>
    </source>
</evidence>
<dbReference type="EMBL" id="JARKIB010000032">
    <property type="protein sequence ID" value="KAJ7762568.1"/>
    <property type="molecule type" value="Genomic_DNA"/>
</dbReference>
<gene>
    <name evidence="1" type="ORF">B0H16DRAFT_1529237</name>
</gene>
<evidence type="ECO:0000313" key="2">
    <source>
        <dbReference type="Proteomes" id="UP001215598"/>
    </source>
</evidence>
<keyword evidence="2" id="KW-1185">Reference proteome</keyword>